<feature type="region of interest" description="Disordered" evidence="1">
    <location>
        <begin position="490"/>
        <end position="562"/>
    </location>
</feature>
<feature type="region of interest" description="Disordered" evidence="1">
    <location>
        <begin position="354"/>
        <end position="466"/>
    </location>
</feature>
<dbReference type="Proteomes" id="UP001066276">
    <property type="component" value="Chromosome 2_2"/>
</dbReference>
<feature type="compositionally biased region" description="Low complexity" evidence="1">
    <location>
        <begin position="322"/>
        <end position="336"/>
    </location>
</feature>
<dbReference type="EMBL" id="JANPWB010000004">
    <property type="protein sequence ID" value="KAJ1195486.1"/>
    <property type="molecule type" value="Genomic_DNA"/>
</dbReference>
<feature type="compositionally biased region" description="Basic and acidic residues" evidence="1">
    <location>
        <begin position="96"/>
        <end position="115"/>
    </location>
</feature>
<evidence type="ECO:0000256" key="1">
    <source>
        <dbReference type="SAM" id="MobiDB-lite"/>
    </source>
</evidence>
<sequence length="562" mass="57921">MGGPDPGPLTPGAAEEASPDTWAGAHRGRAGWRARPGAPDPRTAREASQDTRAGANRGRAGWRMGGPDPGPLTPGMAGEASPGPPDNPGRGPSGKGRLEDGRARPGAPDHPERQGRPPWTRRTPGPGQGRLEDGRARPGAPDPPGRLNATPPKPLNRNWQGETPRALCHPAGRLEDRAHDPWWAHCLGPTGVSGSEPLSPARQWKPSGACGTPPRVHHGTGEWRRCAAGCWSSGVGPPPTPSRSSHPVPGRSFPSQGPRWAACGPGPAGSLRRHTPPALTGEGVLRLGRQAAQSRPPNRPCPERPESGLDSASAPRGGFGQPGALPGSSSGSAPGAGTVQLVLHAGLVQDRKPVGLGGARVLPGLSPPYPGLGVLPLGGCLPPSWSPGETRRLKPGPPRTLSPHRPACPGCPFFSTIKPPRSGGLQNPGGETKVGVSRPARRSDQMARDDPGSAAGRPALDSSGRALALGGASQGWLASPATLAARGFPAPAIWSSRRPAKDGGTPPPYLHPAAQGRRPPCRVARGGGGLPRARARRPSPPARRQRDAGGRPRTETKAWLRG</sequence>
<feature type="region of interest" description="Disordered" evidence="1">
    <location>
        <begin position="235"/>
        <end position="336"/>
    </location>
</feature>
<organism evidence="2 3">
    <name type="scientific">Pleurodeles waltl</name>
    <name type="common">Iberian ribbed newt</name>
    <dbReference type="NCBI Taxonomy" id="8319"/>
    <lineage>
        <taxon>Eukaryota</taxon>
        <taxon>Metazoa</taxon>
        <taxon>Chordata</taxon>
        <taxon>Craniata</taxon>
        <taxon>Vertebrata</taxon>
        <taxon>Euteleostomi</taxon>
        <taxon>Amphibia</taxon>
        <taxon>Batrachia</taxon>
        <taxon>Caudata</taxon>
        <taxon>Salamandroidea</taxon>
        <taxon>Salamandridae</taxon>
        <taxon>Pleurodelinae</taxon>
        <taxon>Pleurodeles</taxon>
    </lineage>
</organism>
<evidence type="ECO:0008006" key="4">
    <source>
        <dbReference type="Google" id="ProtNLM"/>
    </source>
</evidence>
<feature type="compositionally biased region" description="Low complexity" evidence="1">
    <location>
        <begin position="52"/>
        <end position="66"/>
    </location>
</feature>
<feature type="compositionally biased region" description="Low complexity" evidence="1">
    <location>
        <begin position="116"/>
        <end position="125"/>
    </location>
</feature>
<proteinExistence type="predicted"/>
<name>A0AAV7V3V4_PLEWA</name>
<feature type="region of interest" description="Disordered" evidence="1">
    <location>
        <begin position="1"/>
        <end position="168"/>
    </location>
</feature>
<reference evidence="2" key="1">
    <citation type="journal article" date="2022" name="bioRxiv">
        <title>Sequencing and chromosome-scale assembly of the giantPleurodeles waltlgenome.</title>
        <authorList>
            <person name="Brown T."/>
            <person name="Elewa A."/>
            <person name="Iarovenko S."/>
            <person name="Subramanian E."/>
            <person name="Araus A.J."/>
            <person name="Petzold A."/>
            <person name="Susuki M."/>
            <person name="Suzuki K.-i.T."/>
            <person name="Hayashi T."/>
            <person name="Toyoda A."/>
            <person name="Oliveira C."/>
            <person name="Osipova E."/>
            <person name="Leigh N.D."/>
            <person name="Simon A."/>
            <person name="Yun M.H."/>
        </authorList>
    </citation>
    <scope>NUCLEOTIDE SEQUENCE</scope>
    <source>
        <strain evidence="2">20211129_DDA</strain>
        <tissue evidence="2">Liver</tissue>
    </source>
</reference>
<accession>A0AAV7V3V4</accession>
<evidence type="ECO:0000313" key="3">
    <source>
        <dbReference type="Proteomes" id="UP001066276"/>
    </source>
</evidence>
<feature type="compositionally biased region" description="Low complexity" evidence="1">
    <location>
        <begin position="371"/>
        <end position="383"/>
    </location>
</feature>
<dbReference type="AlphaFoldDB" id="A0AAV7V3V4"/>
<feature type="compositionally biased region" description="Basic and acidic residues" evidence="1">
    <location>
        <begin position="544"/>
        <end position="562"/>
    </location>
</feature>
<evidence type="ECO:0000313" key="2">
    <source>
        <dbReference type="EMBL" id="KAJ1195486.1"/>
    </source>
</evidence>
<feature type="compositionally biased region" description="Basic and acidic residues" evidence="1">
    <location>
        <begin position="441"/>
        <end position="451"/>
    </location>
</feature>
<protein>
    <recommendedName>
        <fullName evidence="4">Collagen alpha-1(I) chain-like</fullName>
    </recommendedName>
</protein>
<keyword evidence="3" id="KW-1185">Reference proteome</keyword>
<gene>
    <name evidence="2" type="ORF">NDU88_004766</name>
</gene>
<feature type="region of interest" description="Disordered" evidence="1">
    <location>
        <begin position="194"/>
        <end position="216"/>
    </location>
</feature>
<comment type="caution">
    <text evidence="2">The sequence shown here is derived from an EMBL/GenBank/DDBJ whole genome shotgun (WGS) entry which is preliminary data.</text>
</comment>